<gene>
    <name evidence="2" type="ORF">M9458_032609</name>
</gene>
<dbReference type="Proteomes" id="UP001529510">
    <property type="component" value="Unassembled WGS sequence"/>
</dbReference>
<sequence>EWESHPGLAEIIALQGRKEEEEECGDREDDEGESSSELEDENDRDADVDEDADGDDEDDTVKVDTVKADKKGLTLNMFSVLGENECE</sequence>
<protein>
    <submittedName>
        <fullName evidence="2">Uncharacterized protein</fullName>
    </submittedName>
</protein>
<proteinExistence type="predicted"/>
<feature type="non-terminal residue" evidence="2">
    <location>
        <position position="1"/>
    </location>
</feature>
<dbReference type="AlphaFoldDB" id="A0ABD0PDY9"/>
<name>A0ABD0PDY9_CIRMR</name>
<organism evidence="2 3">
    <name type="scientific">Cirrhinus mrigala</name>
    <name type="common">Mrigala</name>
    <dbReference type="NCBI Taxonomy" id="683832"/>
    <lineage>
        <taxon>Eukaryota</taxon>
        <taxon>Metazoa</taxon>
        <taxon>Chordata</taxon>
        <taxon>Craniata</taxon>
        <taxon>Vertebrata</taxon>
        <taxon>Euteleostomi</taxon>
        <taxon>Actinopterygii</taxon>
        <taxon>Neopterygii</taxon>
        <taxon>Teleostei</taxon>
        <taxon>Ostariophysi</taxon>
        <taxon>Cypriniformes</taxon>
        <taxon>Cyprinidae</taxon>
        <taxon>Labeoninae</taxon>
        <taxon>Labeonini</taxon>
        <taxon>Cirrhinus</taxon>
    </lineage>
</organism>
<reference evidence="2 3" key="1">
    <citation type="submission" date="2024-05" db="EMBL/GenBank/DDBJ databases">
        <title>Genome sequencing and assembly of Indian major carp, Cirrhinus mrigala (Hamilton, 1822).</title>
        <authorList>
            <person name="Mohindra V."/>
            <person name="Chowdhury L.M."/>
            <person name="Lal K."/>
            <person name="Jena J.K."/>
        </authorList>
    </citation>
    <scope>NUCLEOTIDE SEQUENCE [LARGE SCALE GENOMIC DNA]</scope>
    <source>
        <strain evidence="2">CM1030</strain>
        <tissue evidence="2">Blood</tissue>
    </source>
</reference>
<evidence type="ECO:0000313" key="2">
    <source>
        <dbReference type="EMBL" id="KAL0172298.1"/>
    </source>
</evidence>
<dbReference type="EMBL" id="JAMKFB020000016">
    <property type="protein sequence ID" value="KAL0172298.1"/>
    <property type="molecule type" value="Genomic_DNA"/>
</dbReference>
<evidence type="ECO:0000313" key="3">
    <source>
        <dbReference type="Proteomes" id="UP001529510"/>
    </source>
</evidence>
<comment type="caution">
    <text evidence="2">The sequence shown here is derived from an EMBL/GenBank/DDBJ whole genome shotgun (WGS) entry which is preliminary data.</text>
</comment>
<accession>A0ABD0PDY9</accession>
<keyword evidence="3" id="KW-1185">Reference proteome</keyword>
<evidence type="ECO:0000256" key="1">
    <source>
        <dbReference type="SAM" id="MobiDB-lite"/>
    </source>
</evidence>
<feature type="region of interest" description="Disordered" evidence="1">
    <location>
        <begin position="1"/>
        <end position="63"/>
    </location>
</feature>
<feature type="compositionally biased region" description="Acidic residues" evidence="1">
    <location>
        <begin position="20"/>
        <end position="59"/>
    </location>
</feature>